<dbReference type="EMBL" id="CDRZ01000113">
    <property type="protein sequence ID" value="CEO88517.1"/>
    <property type="molecule type" value="Genomic_DNA"/>
</dbReference>
<dbReference type="Pfam" id="PF01497">
    <property type="entry name" value="Peripla_BP_2"/>
    <property type="match status" value="1"/>
</dbReference>
<reference evidence="5" key="1">
    <citation type="submission" date="2015-01" db="EMBL/GenBank/DDBJ databases">
        <authorList>
            <person name="Manzoor Shahid"/>
            <person name="Zubair Saima"/>
        </authorList>
    </citation>
    <scope>NUCLEOTIDE SEQUENCE [LARGE SCALE GENOMIC DNA]</scope>
    <source>
        <strain evidence="5">Sp3</strain>
    </source>
</reference>
<organism evidence="4 5">
    <name type="scientific">Syntrophaceticus schinkii</name>
    <dbReference type="NCBI Taxonomy" id="499207"/>
    <lineage>
        <taxon>Bacteria</taxon>
        <taxon>Bacillati</taxon>
        <taxon>Bacillota</taxon>
        <taxon>Clostridia</taxon>
        <taxon>Thermoanaerobacterales</taxon>
        <taxon>Thermoanaerobacterales Family III. Incertae Sedis</taxon>
        <taxon>Syntrophaceticus</taxon>
    </lineage>
</organism>
<dbReference type="SUPFAM" id="SSF53807">
    <property type="entry name" value="Helical backbone' metal receptor"/>
    <property type="match status" value="1"/>
</dbReference>
<dbReference type="Proteomes" id="UP000046155">
    <property type="component" value="Unassembled WGS sequence"/>
</dbReference>
<feature type="chain" id="PRO_5038893496" evidence="2">
    <location>
        <begin position="22"/>
        <end position="352"/>
    </location>
</feature>
<dbReference type="PANTHER" id="PTHR30535">
    <property type="entry name" value="VITAMIN B12-BINDING PROTEIN"/>
    <property type="match status" value="1"/>
</dbReference>
<evidence type="ECO:0000313" key="4">
    <source>
        <dbReference type="EMBL" id="CEO88517.1"/>
    </source>
</evidence>
<evidence type="ECO:0000259" key="3">
    <source>
        <dbReference type="PROSITE" id="PS50983"/>
    </source>
</evidence>
<comment type="similarity">
    <text evidence="1">Belongs to the bacterial solute-binding protein 8 family.</text>
</comment>
<sequence>MKKTKNLSIIVALTVFICLLAAGCSSGKKQTVSETKMITITDSSERTVEVPCPPERIVVCNSYVAEVICVLEEEDRIIGASKVVLEYPILDQKLKGIKDVGDVFNPSVEKILTLDPDIVIGWTTQEQDITNQLQQAGIPVVLLDCSKTDVLSRDIKVIGKILGREKRASQFIAYYEKYQEMIGTRLKGVPDEKKPQVYWEGMSDYNTVGPGSSDGNMLVAAGGRNIAGEVPLSSTKVSPEWVLVKNPEIVIKCPGTAKVPSGYGINADAMKKQREEIIVRSELKQIKAFKTDKVYVLSRRAVSGPQSIIGLMYVAKWLHPELFEDVNPEKIHQEMLEKFYGLEYQGAWAYPI</sequence>
<protein>
    <submittedName>
        <fullName evidence="4">ABC-type transporter, periplasmic subunit</fullName>
    </submittedName>
</protein>
<evidence type="ECO:0000256" key="2">
    <source>
        <dbReference type="SAM" id="SignalP"/>
    </source>
</evidence>
<evidence type="ECO:0000256" key="1">
    <source>
        <dbReference type="ARBA" id="ARBA00008814"/>
    </source>
</evidence>
<dbReference type="InterPro" id="IPR002491">
    <property type="entry name" value="ABC_transptr_periplasmic_BD"/>
</dbReference>
<dbReference type="PROSITE" id="PS50983">
    <property type="entry name" value="FE_B12_PBP"/>
    <property type="match status" value="1"/>
</dbReference>
<proteinExistence type="inferred from homology"/>
<feature type="signal peptide" evidence="2">
    <location>
        <begin position="1"/>
        <end position="21"/>
    </location>
</feature>
<keyword evidence="2" id="KW-0732">Signal</keyword>
<dbReference type="Gene3D" id="3.40.50.1980">
    <property type="entry name" value="Nitrogenase molybdenum iron protein domain"/>
    <property type="match status" value="2"/>
</dbReference>
<dbReference type="PANTHER" id="PTHR30535:SF34">
    <property type="entry name" value="MOLYBDATE-BINDING PROTEIN MOLA"/>
    <property type="match status" value="1"/>
</dbReference>
<evidence type="ECO:0000313" key="5">
    <source>
        <dbReference type="Proteomes" id="UP000046155"/>
    </source>
</evidence>
<dbReference type="RefSeq" id="WP_052835374.1">
    <property type="nucleotide sequence ID" value="NZ_CDRZ01000113.1"/>
</dbReference>
<keyword evidence="5" id="KW-1185">Reference proteome</keyword>
<gene>
    <name evidence="4" type="ORF">SSCH_200008</name>
</gene>
<dbReference type="OrthoDB" id="9787830at2"/>
<feature type="domain" description="Fe/B12 periplasmic-binding" evidence="3">
    <location>
        <begin position="56"/>
        <end position="326"/>
    </location>
</feature>
<dbReference type="AlphaFoldDB" id="A0A0B7MLH0"/>
<dbReference type="InterPro" id="IPR050902">
    <property type="entry name" value="ABC_Transporter_SBP"/>
</dbReference>
<dbReference type="PROSITE" id="PS51257">
    <property type="entry name" value="PROKAR_LIPOPROTEIN"/>
    <property type="match status" value="1"/>
</dbReference>
<name>A0A0B7MLH0_9FIRM</name>
<accession>A0A0B7MLH0</accession>